<feature type="compositionally biased region" description="Polar residues" evidence="1">
    <location>
        <begin position="53"/>
        <end position="89"/>
    </location>
</feature>
<feature type="region of interest" description="Disordered" evidence="1">
    <location>
        <begin position="1"/>
        <end position="89"/>
    </location>
</feature>
<reference evidence="2 3" key="1">
    <citation type="submission" date="2017-12" db="EMBL/GenBank/DDBJ databases">
        <title>Comparative genomics of Botrytis spp.</title>
        <authorList>
            <person name="Valero-Jimenez C.A."/>
            <person name="Tapia P."/>
            <person name="Veloso J."/>
            <person name="Silva-Moreno E."/>
            <person name="Staats M."/>
            <person name="Valdes J.H."/>
            <person name="Van Kan J.A.L."/>
        </authorList>
    </citation>
    <scope>NUCLEOTIDE SEQUENCE [LARGE SCALE GENOMIC DNA]</scope>
    <source>
        <strain evidence="2 3">MUCL3349</strain>
    </source>
</reference>
<dbReference type="EMBL" id="PQXO01000171">
    <property type="protein sequence ID" value="TGO88298.1"/>
    <property type="molecule type" value="Genomic_DNA"/>
</dbReference>
<protein>
    <submittedName>
        <fullName evidence="2">Uncharacterized protein</fullName>
    </submittedName>
</protein>
<keyword evidence="3" id="KW-1185">Reference proteome</keyword>
<evidence type="ECO:0000256" key="1">
    <source>
        <dbReference type="SAM" id="MobiDB-lite"/>
    </source>
</evidence>
<evidence type="ECO:0000313" key="3">
    <source>
        <dbReference type="Proteomes" id="UP000297280"/>
    </source>
</evidence>
<proteinExistence type="predicted"/>
<organism evidence="2 3">
    <name type="scientific">Botrytis porri</name>
    <dbReference type="NCBI Taxonomy" id="87229"/>
    <lineage>
        <taxon>Eukaryota</taxon>
        <taxon>Fungi</taxon>
        <taxon>Dikarya</taxon>
        <taxon>Ascomycota</taxon>
        <taxon>Pezizomycotina</taxon>
        <taxon>Leotiomycetes</taxon>
        <taxon>Helotiales</taxon>
        <taxon>Sclerotiniaceae</taxon>
        <taxon>Botrytis</taxon>
    </lineage>
</organism>
<accession>A0A4Z1KUU7</accession>
<gene>
    <name evidence="2" type="ORF">BPOR_0171g00020</name>
</gene>
<sequence>MSSIRFVSRRSRILSPLSSPAASPRSAAESTTGDSESIDSLSQSSLSTPSQSMRTTTQSPTFHLCNPATNGSDSNQTLTPMDPVSESSEAANISDIPGILGFFESTATTIHKTDELEEKMELDEPHQVGSSHPAKNAISNTESKKRESVDDESHQAGTSRSAKKPRKNVGITNGDLDENNIIPDTDDSSGMRMTRAKIRSVGKKIGTTNYHVNESRTAQSSNSAAIDAAVSQNNTRVTLGGQRKATNVEQLAAEPLPEKSKTIRLRIKNTAATAAQRRGYSVKFEPKPYISRAPNTFFRAEKREGKWSCKKQERRVPVGDAQYIWLQSQPKSVRDNATEMDREGTSDPFGTFLKKTRKTLSNRIKVEDSLPVQYMSQIIKDRHTPISKKEQKRMGVGKSETFTFRTYFPTSALVQCSPSLRYDSTELNVEFIKTVLETKSRENLKLMAKIKKAIQIQKREKAKAAEAAKVARAARVARGLPVPPVDFSSASPGGYTREGLECEMILDDDEDLP</sequence>
<dbReference type="Proteomes" id="UP000297280">
    <property type="component" value="Unassembled WGS sequence"/>
</dbReference>
<feature type="compositionally biased region" description="Low complexity" evidence="1">
    <location>
        <begin position="13"/>
        <end position="52"/>
    </location>
</feature>
<evidence type="ECO:0000313" key="2">
    <source>
        <dbReference type="EMBL" id="TGO88298.1"/>
    </source>
</evidence>
<dbReference type="AlphaFoldDB" id="A0A4Z1KUU7"/>
<feature type="region of interest" description="Disordered" evidence="1">
    <location>
        <begin position="120"/>
        <end position="193"/>
    </location>
</feature>
<comment type="caution">
    <text evidence="2">The sequence shown here is derived from an EMBL/GenBank/DDBJ whole genome shotgun (WGS) entry which is preliminary data.</text>
</comment>
<name>A0A4Z1KUU7_9HELO</name>
<feature type="compositionally biased region" description="Basic and acidic residues" evidence="1">
    <location>
        <begin position="142"/>
        <end position="154"/>
    </location>
</feature>